<dbReference type="InterPro" id="IPR011055">
    <property type="entry name" value="Dup_hybrid_motif"/>
</dbReference>
<reference evidence="6 7" key="1">
    <citation type="submission" date="2020-01" db="EMBL/GenBank/DDBJ databases">
        <title>Whole genome sequence of Heliobacterium gestii DSM 11169.</title>
        <authorList>
            <person name="Kyndt J.A."/>
            <person name="Meyer T.E."/>
        </authorList>
    </citation>
    <scope>NUCLEOTIDE SEQUENCE [LARGE SCALE GENOMIC DNA]</scope>
    <source>
        <strain evidence="6 7">DSM 11169</strain>
    </source>
</reference>
<dbReference type="PANTHER" id="PTHR21666">
    <property type="entry name" value="PEPTIDASE-RELATED"/>
    <property type="match status" value="1"/>
</dbReference>
<evidence type="ECO:0000256" key="2">
    <source>
        <dbReference type="SAM" id="Coils"/>
    </source>
</evidence>
<dbReference type="CDD" id="cd12797">
    <property type="entry name" value="M23_peptidase"/>
    <property type="match status" value="1"/>
</dbReference>
<dbReference type="Pfam" id="PF01551">
    <property type="entry name" value="Peptidase_M23"/>
    <property type="match status" value="1"/>
</dbReference>
<feature type="transmembrane region" description="Helical" evidence="4">
    <location>
        <begin position="43"/>
        <end position="66"/>
    </location>
</feature>
<name>A0A845LMM9_HELGE</name>
<evidence type="ECO:0000313" key="6">
    <source>
        <dbReference type="EMBL" id="MZP44146.1"/>
    </source>
</evidence>
<dbReference type="RefSeq" id="WP_161262717.1">
    <property type="nucleotide sequence ID" value="NZ_JAFBDC010000012.1"/>
</dbReference>
<dbReference type="SUPFAM" id="SSF51261">
    <property type="entry name" value="Duplicated hybrid motif"/>
    <property type="match status" value="1"/>
</dbReference>
<comment type="caution">
    <text evidence="6">The sequence shown here is derived from an EMBL/GenBank/DDBJ whole genome shotgun (WGS) entry which is preliminary data.</text>
</comment>
<gene>
    <name evidence="6" type="ORF">GTO89_13990</name>
</gene>
<feature type="region of interest" description="Disordered" evidence="3">
    <location>
        <begin position="116"/>
        <end position="146"/>
    </location>
</feature>
<proteinExistence type="predicted"/>
<protein>
    <submittedName>
        <fullName evidence="6">Peptidoglycan DD-metalloendopeptidase family protein</fullName>
    </submittedName>
</protein>
<organism evidence="6 7">
    <name type="scientific">Heliomicrobium gestii</name>
    <name type="common">Heliobacterium gestii</name>
    <dbReference type="NCBI Taxonomy" id="2699"/>
    <lineage>
        <taxon>Bacteria</taxon>
        <taxon>Bacillati</taxon>
        <taxon>Bacillota</taxon>
        <taxon>Clostridia</taxon>
        <taxon>Eubacteriales</taxon>
        <taxon>Heliobacteriaceae</taxon>
        <taxon>Heliomicrobium</taxon>
    </lineage>
</organism>
<evidence type="ECO:0000313" key="7">
    <source>
        <dbReference type="Proteomes" id="UP000471031"/>
    </source>
</evidence>
<sequence>MNPIPKVESPRRGRRQPYTIIFAPGSGQETWSINLSPERMRKLFIGGAIGAGLFLVIVILALYTLFEFTELQRLRSVNQEQARQIEELRDVSDSVQEKLERVKALDKQIRRMVGIDGGSDAGAEGTGDGASGEGVKAPSPPLNQSSAAPEMAKQELQAFRTVPSRSGSAMSERSRMGATVRQLFRGEPDQLGLLAASIRQLDSELTDQEKEMQQLNQEVTNRLAYLAAVPSSYPVRGEITSPFGNRRSPFGTKNEFHSGLDLASPYGTPVRAAAKGTVVFTGWKPGLGRVVEINHGQGFQTAYCHLSAITAKVNQELERGDTLGNVGNSGRSTGPHLHFMVYLQGQLQDPERYLLH</sequence>
<feature type="coiled-coil region" evidence="2">
    <location>
        <begin position="71"/>
        <end position="105"/>
    </location>
</feature>
<dbReference type="InterPro" id="IPR050570">
    <property type="entry name" value="Cell_wall_metabolism_enzyme"/>
</dbReference>
<evidence type="ECO:0000256" key="4">
    <source>
        <dbReference type="SAM" id="Phobius"/>
    </source>
</evidence>
<keyword evidence="1" id="KW-0732">Signal</keyword>
<feature type="domain" description="M23ase beta-sheet core" evidence="5">
    <location>
        <begin position="256"/>
        <end position="350"/>
    </location>
</feature>
<dbReference type="InterPro" id="IPR016047">
    <property type="entry name" value="M23ase_b-sheet_dom"/>
</dbReference>
<dbReference type="EMBL" id="WXEX01000013">
    <property type="protein sequence ID" value="MZP44146.1"/>
    <property type="molecule type" value="Genomic_DNA"/>
</dbReference>
<keyword evidence="4" id="KW-0472">Membrane</keyword>
<keyword evidence="7" id="KW-1185">Reference proteome</keyword>
<keyword evidence="2" id="KW-0175">Coiled coil</keyword>
<dbReference type="Gene3D" id="2.70.70.10">
    <property type="entry name" value="Glucose Permease (Domain IIA)"/>
    <property type="match status" value="1"/>
</dbReference>
<keyword evidence="4" id="KW-0812">Transmembrane</keyword>
<evidence type="ECO:0000256" key="1">
    <source>
        <dbReference type="ARBA" id="ARBA00022729"/>
    </source>
</evidence>
<dbReference type="PANTHER" id="PTHR21666:SF289">
    <property type="entry name" value="L-ALA--D-GLU ENDOPEPTIDASE"/>
    <property type="match status" value="1"/>
</dbReference>
<dbReference type="Proteomes" id="UP000471031">
    <property type="component" value="Unassembled WGS sequence"/>
</dbReference>
<evidence type="ECO:0000256" key="3">
    <source>
        <dbReference type="SAM" id="MobiDB-lite"/>
    </source>
</evidence>
<dbReference type="GO" id="GO:0004222">
    <property type="term" value="F:metalloendopeptidase activity"/>
    <property type="evidence" value="ECO:0007669"/>
    <property type="project" value="TreeGrafter"/>
</dbReference>
<keyword evidence="4" id="KW-1133">Transmembrane helix</keyword>
<dbReference type="FunFam" id="2.70.70.10:FF:000006">
    <property type="entry name" value="M23 family peptidase"/>
    <property type="match status" value="1"/>
</dbReference>
<dbReference type="OrthoDB" id="9814460at2"/>
<dbReference type="AlphaFoldDB" id="A0A845LMM9"/>
<evidence type="ECO:0000259" key="5">
    <source>
        <dbReference type="Pfam" id="PF01551"/>
    </source>
</evidence>
<feature type="compositionally biased region" description="Gly residues" evidence="3">
    <location>
        <begin position="116"/>
        <end position="132"/>
    </location>
</feature>
<accession>A0A845LMM9</accession>